<accession>A0A849I6D8</accession>
<gene>
    <name evidence="2" type="ORF">HJG44_11220</name>
</gene>
<organism evidence="2 3">
    <name type="scientific">Enterovirga aerilata</name>
    <dbReference type="NCBI Taxonomy" id="2730920"/>
    <lineage>
        <taxon>Bacteria</taxon>
        <taxon>Pseudomonadati</taxon>
        <taxon>Pseudomonadota</taxon>
        <taxon>Alphaproteobacteria</taxon>
        <taxon>Hyphomicrobiales</taxon>
        <taxon>Methylobacteriaceae</taxon>
        <taxon>Enterovirga</taxon>
    </lineage>
</organism>
<name>A0A849I6D8_9HYPH</name>
<evidence type="ECO:0000313" key="3">
    <source>
        <dbReference type="Proteomes" id="UP000564885"/>
    </source>
</evidence>
<dbReference type="PANTHER" id="PTHR35400">
    <property type="entry name" value="SLR1083 PROTEIN"/>
    <property type="match status" value="1"/>
</dbReference>
<protein>
    <submittedName>
        <fullName evidence="2">Uma2 family endonuclease</fullName>
    </submittedName>
</protein>
<dbReference type="InterPro" id="IPR011335">
    <property type="entry name" value="Restrct_endonuc-II-like"/>
</dbReference>
<dbReference type="Pfam" id="PF05685">
    <property type="entry name" value="Uma2"/>
    <property type="match status" value="1"/>
</dbReference>
<evidence type="ECO:0000313" key="2">
    <source>
        <dbReference type="EMBL" id="NNM72948.1"/>
    </source>
</evidence>
<keyword evidence="2" id="KW-0378">Hydrolase</keyword>
<evidence type="ECO:0000259" key="1">
    <source>
        <dbReference type="Pfam" id="PF05685"/>
    </source>
</evidence>
<keyword evidence="2" id="KW-0540">Nuclease</keyword>
<reference evidence="2 3" key="1">
    <citation type="submission" date="2020-04" db="EMBL/GenBank/DDBJ databases">
        <title>Enterovirga sp. isolate from soil.</title>
        <authorList>
            <person name="Chea S."/>
            <person name="Kim D.-U."/>
        </authorList>
    </citation>
    <scope>NUCLEOTIDE SEQUENCE [LARGE SCALE GENOMIC DNA]</scope>
    <source>
        <strain evidence="2 3">DB1703</strain>
    </source>
</reference>
<comment type="caution">
    <text evidence="2">The sequence shown here is derived from an EMBL/GenBank/DDBJ whole genome shotgun (WGS) entry which is preliminary data.</text>
</comment>
<dbReference type="SUPFAM" id="SSF52980">
    <property type="entry name" value="Restriction endonuclease-like"/>
    <property type="match status" value="1"/>
</dbReference>
<dbReference type="EMBL" id="JABEPP010000003">
    <property type="protein sequence ID" value="NNM72948.1"/>
    <property type="molecule type" value="Genomic_DNA"/>
</dbReference>
<dbReference type="InterPro" id="IPR008538">
    <property type="entry name" value="Uma2"/>
</dbReference>
<dbReference type="InterPro" id="IPR012296">
    <property type="entry name" value="Nuclease_put_TT1808"/>
</dbReference>
<dbReference type="Gene3D" id="3.90.1570.10">
    <property type="entry name" value="tt1808, chain A"/>
    <property type="match status" value="1"/>
</dbReference>
<dbReference type="PANTHER" id="PTHR35400:SF1">
    <property type="entry name" value="SLR1083 PROTEIN"/>
    <property type="match status" value="1"/>
</dbReference>
<feature type="domain" description="Putative restriction endonuclease" evidence="1">
    <location>
        <begin position="37"/>
        <end position="181"/>
    </location>
</feature>
<dbReference type="Proteomes" id="UP000564885">
    <property type="component" value="Unassembled WGS sequence"/>
</dbReference>
<dbReference type="CDD" id="cd06260">
    <property type="entry name" value="DUF820-like"/>
    <property type="match status" value="1"/>
</dbReference>
<dbReference type="AlphaFoldDB" id="A0A849I6D8"/>
<dbReference type="RefSeq" id="WP_171218459.1">
    <property type="nucleotide sequence ID" value="NZ_JABEPP010000003.1"/>
</dbReference>
<keyword evidence="2" id="KW-0255">Endonuclease</keyword>
<keyword evidence="3" id="KW-1185">Reference proteome</keyword>
<proteinExistence type="predicted"/>
<sequence length="198" mass="22163">MISSAPATRDAPSLAEGLRRRRFPVADVVRMVELGLIQEDERLEVLDGEIVEMSPKGYRHEGLKGAINRLWGRHCPDGFDYMQETGLYLSEWTYLEPDFVVFPASVALRELKGPDVLLAIEVADSSLDYDLGRKPGIYASFGVQELWVIDVPRRLTHVHRDPGEHGYSRIERVPASSRLEPLHAPAALGFALDDLGRS</sequence>
<dbReference type="GO" id="GO:0004519">
    <property type="term" value="F:endonuclease activity"/>
    <property type="evidence" value="ECO:0007669"/>
    <property type="project" value="UniProtKB-KW"/>
</dbReference>